<name>A0ABU1TJG3_9SPHI</name>
<proteinExistence type="predicted"/>
<evidence type="ECO:0000313" key="3">
    <source>
        <dbReference type="Proteomes" id="UP001247620"/>
    </source>
</evidence>
<organism evidence="2 3">
    <name type="scientific">Mucilaginibacter pocheonensis</name>
    <dbReference type="NCBI Taxonomy" id="398050"/>
    <lineage>
        <taxon>Bacteria</taxon>
        <taxon>Pseudomonadati</taxon>
        <taxon>Bacteroidota</taxon>
        <taxon>Sphingobacteriia</taxon>
        <taxon>Sphingobacteriales</taxon>
        <taxon>Sphingobacteriaceae</taxon>
        <taxon>Mucilaginibacter</taxon>
    </lineage>
</organism>
<dbReference type="Proteomes" id="UP001247620">
    <property type="component" value="Unassembled WGS sequence"/>
</dbReference>
<keyword evidence="1" id="KW-0732">Signal</keyword>
<gene>
    <name evidence="2" type="ORF">J2W55_004868</name>
</gene>
<evidence type="ECO:0000313" key="2">
    <source>
        <dbReference type="EMBL" id="MDR6945000.1"/>
    </source>
</evidence>
<dbReference type="EMBL" id="JAVDUU010000005">
    <property type="protein sequence ID" value="MDR6945000.1"/>
    <property type="molecule type" value="Genomic_DNA"/>
</dbReference>
<reference evidence="2 3" key="1">
    <citation type="submission" date="2023-07" db="EMBL/GenBank/DDBJ databases">
        <title>Sorghum-associated microbial communities from plants grown in Nebraska, USA.</title>
        <authorList>
            <person name="Schachtman D."/>
        </authorList>
    </citation>
    <scope>NUCLEOTIDE SEQUENCE [LARGE SCALE GENOMIC DNA]</scope>
    <source>
        <strain evidence="2 3">3262</strain>
    </source>
</reference>
<dbReference type="InterPro" id="IPR011990">
    <property type="entry name" value="TPR-like_helical_dom_sf"/>
</dbReference>
<feature type="signal peptide" evidence="1">
    <location>
        <begin position="1"/>
        <end position="26"/>
    </location>
</feature>
<accession>A0ABU1TJG3</accession>
<feature type="chain" id="PRO_5045488753" evidence="1">
    <location>
        <begin position="27"/>
        <end position="193"/>
    </location>
</feature>
<keyword evidence="3" id="KW-1185">Reference proteome</keyword>
<comment type="caution">
    <text evidence="2">The sequence shown here is derived from an EMBL/GenBank/DDBJ whole genome shotgun (WGS) entry which is preliminary data.</text>
</comment>
<evidence type="ECO:0000256" key="1">
    <source>
        <dbReference type="SAM" id="SignalP"/>
    </source>
</evidence>
<dbReference type="SUPFAM" id="SSF48452">
    <property type="entry name" value="TPR-like"/>
    <property type="match status" value="1"/>
</dbReference>
<sequence>MNTLSIMVKKAFLIVFILATSVLTYAQTADEVYNKYADFNLAMLQNEHDKALDLGEQILPDSVKLPPKTRVSFYNGIAKLYEEDAQSIKAIAYYNRVVAAQPNYYVAHRALGYLYIKDIAVKATDMPVDTTYNAKVKRALPHLEKAQACDPSDDTLTLIKTLYKNIKDQQGLDTLPARLNQLQKNCIDILSDQ</sequence>
<protein>
    <submittedName>
        <fullName evidence="2">Tetratricopeptide (TPR) repeat protein</fullName>
    </submittedName>
</protein>
<dbReference type="Gene3D" id="1.25.40.10">
    <property type="entry name" value="Tetratricopeptide repeat domain"/>
    <property type="match status" value="1"/>
</dbReference>